<evidence type="ECO:0000313" key="2">
    <source>
        <dbReference type="EMBL" id="KAF2454887.1"/>
    </source>
</evidence>
<evidence type="ECO:0000256" key="1">
    <source>
        <dbReference type="SAM" id="MobiDB-lite"/>
    </source>
</evidence>
<dbReference type="Proteomes" id="UP000799766">
    <property type="component" value="Unassembled WGS sequence"/>
</dbReference>
<keyword evidence="3" id="KW-1185">Reference proteome</keyword>
<protein>
    <submittedName>
        <fullName evidence="2">Uncharacterized protein</fullName>
    </submittedName>
</protein>
<reference evidence="2" key="1">
    <citation type="journal article" date="2020" name="Stud. Mycol.">
        <title>101 Dothideomycetes genomes: a test case for predicting lifestyles and emergence of pathogens.</title>
        <authorList>
            <person name="Haridas S."/>
            <person name="Albert R."/>
            <person name="Binder M."/>
            <person name="Bloem J."/>
            <person name="Labutti K."/>
            <person name="Salamov A."/>
            <person name="Andreopoulos B."/>
            <person name="Baker S."/>
            <person name="Barry K."/>
            <person name="Bills G."/>
            <person name="Bluhm B."/>
            <person name="Cannon C."/>
            <person name="Castanera R."/>
            <person name="Culley D."/>
            <person name="Daum C."/>
            <person name="Ezra D."/>
            <person name="Gonzalez J."/>
            <person name="Henrissat B."/>
            <person name="Kuo A."/>
            <person name="Liang C."/>
            <person name="Lipzen A."/>
            <person name="Lutzoni F."/>
            <person name="Magnuson J."/>
            <person name="Mondo S."/>
            <person name="Nolan M."/>
            <person name="Ohm R."/>
            <person name="Pangilinan J."/>
            <person name="Park H.-J."/>
            <person name="Ramirez L."/>
            <person name="Alfaro M."/>
            <person name="Sun H."/>
            <person name="Tritt A."/>
            <person name="Yoshinaga Y."/>
            <person name="Zwiers L.-H."/>
            <person name="Turgeon B."/>
            <person name="Goodwin S."/>
            <person name="Spatafora J."/>
            <person name="Crous P."/>
            <person name="Grigoriev I."/>
        </authorList>
    </citation>
    <scope>NUCLEOTIDE SEQUENCE</scope>
    <source>
        <strain evidence="2">ATCC 16933</strain>
    </source>
</reference>
<dbReference type="EMBL" id="MU001689">
    <property type="protein sequence ID" value="KAF2454887.1"/>
    <property type="molecule type" value="Genomic_DNA"/>
</dbReference>
<feature type="region of interest" description="Disordered" evidence="1">
    <location>
        <begin position="144"/>
        <end position="173"/>
    </location>
</feature>
<accession>A0A6A6NTQ2</accession>
<sequence length="245" mass="26644">MRNVVDLVRAATCSSRTRAWMPGHQGPWPPFVDGCLFPRRRFPPSLSPLRVCAARAYCSVPTEALGLLLAAPCRSSSVLHALRAGPDIGADARASFVQIIRDCLSARERDVLRKLRRCCSERAAQWKNTITCYERVAGQIGHEAAGPSRRRSVSWGRGEGQARRAATVGSGSARNSYEARDAIMVPWARRGPANAPPNTVVSSRKPAALPMIVVTNHAALQGSFELGRRRPISANTEKGKQIHSS</sequence>
<proteinExistence type="predicted"/>
<evidence type="ECO:0000313" key="3">
    <source>
        <dbReference type="Proteomes" id="UP000799766"/>
    </source>
</evidence>
<dbReference type="AlphaFoldDB" id="A0A6A6NTQ2"/>
<name>A0A6A6NTQ2_9PEZI</name>
<gene>
    <name evidence="2" type="ORF">BDY21DRAFT_96278</name>
</gene>
<organism evidence="2 3">
    <name type="scientific">Lineolata rhizophorae</name>
    <dbReference type="NCBI Taxonomy" id="578093"/>
    <lineage>
        <taxon>Eukaryota</taxon>
        <taxon>Fungi</taxon>
        <taxon>Dikarya</taxon>
        <taxon>Ascomycota</taxon>
        <taxon>Pezizomycotina</taxon>
        <taxon>Dothideomycetes</taxon>
        <taxon>Dothideomycetes incertae sedis</taxon>
        <taxon>Lineolatales</taxon>
        <taxon>Lineolataceae</taxon>
        <taxon>Lineolata</taxon>
    </lineage>
</organism>